<organism evidence="1 2">
    <name type="scientific">Sulfitobacter pacificus</name>
    <dbReference type="NCBI Taxonomy" id="1499314"/>
    <lineage>
        <taxon>Bacteria</taxon>
        <taxon>Pseudomonadati</taxon>
        <taxon>Pseudomonadota</taxon>
        <taxon>Alphaproteobacteria</taxon>
        <taxon>Rhodobacterales</taxon>
        <taxon>Roseobacteraceae</taxon>
        <taxon>Sulfitobacter</taxon>
    </lineage>
</organism>
<name>A0ABQ5VN88_9RHOB</name>
<comment type="caution">
    <text evidence="1">The sequence shown here is derived from an EMBL/GenBank/DDBJ whole genome shotgun (WGS) entry which is preliminary data.</text>
</comment>
<evidence type="ECO:0000313" key="1">
    <source>
        <dbReference type="EMBL" id="GLQ28589.1"/>
    </source>
</evidence>
<protein>
    <submittedName>
        <fullName evidence="1">Uncharacterized protein</fullName>
    </submittedName>
</protein>
<dbReference type="RefSeq" id="WP_284375111.1">
    <property type="nucleotide sequence ID" value="NZ_BAABWP010000002.1"/>
</dbReference>
<dbReference type="InterPro" id="IPR036641">
    <property type="entry name" value="HPT_dom_sf"/>
</dbReference>
<sequence>MQVLQIRPTENVSVDQDRLGALYSQLGAAGAEDVVCRALEELALRMSHCEKLYREGHWEELRKNTRSLIAIADQIGMLALSDVAGTVTDCIDQGNGVGVAATLSRLMRVGDGSLSAVWDIQDITI</sequence>
<dbReference type="Proteomes" id="UP001161388">
    <property type="component" value="Unassembled WGS sequence"/>
</dbReference>
<gene>
    <name evidence="1" type="ORF">GCM10007927_33920</name>
</gene>
<reference evidence="1" key="2">
    <citation type="submission" date="2023-01" db="EMBL/GenBank/DDBJ databases">
        <title>Draft genome sequence of Sulfitobacter pacificus strain NBRC 109915.</title>
        <authorList>
            <person name="Sun Q."/>
            <person name="Mori K."/>
        </authorList>
    </citation>
    <scope>NUCLEOTIDE SEQUENCE</scope>
    <source>
        <strain evidence="1">NBRC 109915</strain>
    </source>
</reference>
<evidence type="ECO:0000313" key="2">
    <source>
        <dbReference type="Proteomes" id="UP001161388"/>
    </source>
</evidence>
<keyword evidence="2" id="KW-1185">Reference proteome</keyword>
<proteinExistence type="predicted"/>
<reference evidence="1" key="1">
    <citation type="journal article" date="2014" name="Int. J. Syst. Evol. Microbiol.">
        <title>Complete genome of a new Firmicutes species belonging to the dominant human colonic microbiota ('Ruminococcus bicirculans') reveals two chromosomes and a selective capacity to utilize plant glucans.</title>
        <authorList>
            <consortium name="NISC Comparative Sequencing Program"/>
            <person name="Wegmann U."/>
            <person name="Louis P."/>
            <person name="Goesmann A."/>
            <person name="Henrissat B."/>
            <person name="Duncan S.H."/>
            <person name="Flint H.J."/>
        </authorList>
    </citation>
    <scope>NUCLEOTIDE SEQUENCE</scope>
    <source>
        <strain evidence="1">NBRC 109915</strain>
    </source>
</reference>
<dbReference type="SUPFAM" id="SSF47226">
    <property type="entry name" value="Histidine-containing phosphotransfer domain, HPT domain"/>
    <property type="match status" value="1"/>
</dbReference>
<accession>A0ABQ5VN88</accession>
<dbReference type="EMBL" id="BSNL01000001">
    <property type="protein sequence ID" value="GLQ28589.1"/>
    <property type="molecule type" value="Genomic_DNA"/>
</dbReference>